<dbReference type="InterPro" id="IPR059120">
    <property type="entry name" value="Cullin-like_AB"/>
</dbReference>
<dbReference type="Pfam" id="PF00888">
    <property type="entry name" value="Cullin"/>
    <property type="match status" value="1"/>
</dbReference>
<proteinExistence type="inferred from homology"/>
<dbReference type="FunFam" id="1.20.1310.10:FF:000001">
    <property type="entry name" value="Cullin 3"/>
    <property type="match status" value="1"/>
</dbReference>
<protein>
    <recommendedName>
        <fullName evidence="6">Cullin family profile domain-containing protein</fullName>
    </recommendedName>
</protein>
<dbReference type="InterPro" id="IPR001373">
    <property type="entry name" value="Cullin_N"/>
</dbReference>
<keyword evidence="3" id="KW-0832">Ubl conjugation</keyword>
<comment type="similarity">
    <text evidence="1 4 5">Belongs to the cullin family.</text>
</comment>
<evidence type="ECO:0000259" key="6">
    <source>
        <dbReference type="PROSITE" id="PS50069"/>
    </source>
</evidence>
<dbReference type="FunFam" id="1.10.10.10:FF:000014">
    <property type="entry name" value="Cullin 1"/>
    <property type="match status" value="1"/>
</dbReference>
<dbReference type="GO" id="GO:0006511">
    <property type="term" value="P:ubiquitin-dependent protein catabolic process"/>
    <property type="evidence" value="ECO:0007669"/>
    <property type="project" value="InterPro"/>
</dbReference>
<dbReference type="InterPro" id="IPR045093">
    <property type="entry name" value="Cullin"/>
</dbReference>
<dbReference type="SUPFAM" id="SSF75632">
    <property type="entry name" value="Cullin homology domain"/>
    <property type="match status" value="1"/>
</dbReference>
<dbReference type="GO" id="GO:0031625">
    <property type="term" value="F:ubiquitin protein ligase binding"/>
    <property type="evidence" value="ECO:0007669"/>
    <property type="project" value="InterPro"/>
</dbReference>
<accession>A0A0G4IB85</accession>
<dbReference type="AlphaFoldDB" id="A0A0G4IB85"/>
<feature type="domain" description="Cullin family profile" evidence="6">
    <location>
        <begin position="409"/>
        <end position="643"/>
    </location>
</feature>
<dbReference type="Pfam" id="PF26557">
    <property type="entry name" value="Cullin_AB"/>
    <property type="match status" value="1"/>
</dbReference>
<dbReference type="Pfam" id="PF10557">
    <property type="entry name" value="Cullin_Nedd8"/>
    <property type="match status" value="1"/>
</dbReference>
<dbReference type="InterPro" id="IPR019559">
    <property type="entry name" value="Cullin_neddylation_domain"/>
</dbReference>
<dbReference type="InterPro" id="IPR016159">
    <property type="entry name" value="Cullin_repeat-like_dom_sf"/>
</dbReference>
<evidence type="ECO:0000256" key="4">
    <source>
        <dbReference type="PROSITE-ProRule" id="PRU00330"/>
    </source>
</evidence>
<dbReference type="FunFam" id="1.20.1310.10:FF:000002">
    <property type="entry name" value="cullin-3 isoform X1"/>
    <property type="match status" value="1"/>
</dbReference>
<dbReference type="VEuPathDB" id="CryptoDB:Cvel_12689"/>
<evidence type="ECO:0000256" key="3">
    <source>
        <dbReference type="ARBA" id="ARBA00022843"/>
    </source>
</evidence>
<dbReference type="InterPro" id="IPR036317">
    <property type="entry name" value="Cullin_homology_sf"/>
</dbReference>
<gene>
    <name evidence="7" type="ORF">Cvel_12689</name>
</gene>
<dbReference type="PANTHER" id="PTHR11932">
    <property type="entry name" value="CULLIN"/>
    <property type="match status" value="1"/>
</dbReference>
<evidence type="ECO:0000256" key="5">
    <source>
        <dbReference type="RuleBase" id="RU003829"/>
    </source>
</evidence>
<name>A0A0G4IB85_9ALVE</name>
<dbReference type="Gene3D" id="3.30.230.130">
    <property type="entry name" value="Cullin, Chain C, Domain 2"/>
    <property type="match status" value="1"/>
</dbReference>
<dbReference type="Gene3D" id="1.20.1310.10">
    <property type="entry name" value="Cullin Repeats"/>
    <property type="match status" value="4"/>
</dbReference>
<evidence type="ECO:0000313" key="7">
    <source>
        <dbReference type="EMBL" id="CEM54311.1"/>
    </source>
</evidence>
<dbReference type="EMBL" id="CDMZ01005775">
    <property type="protein sequence ID" value="CEM54311.1"/>
    <property type="molecule type" value="Genomic_DNA"/>
</dbReference>
<dbReference type="InterPro" id="IPR036388">
    <property type="entry name" value="WH-like_DNA-bd_sf"/>
</dbReference>
<reference evidence="7" key="1">
    <citation type="submission" date="2014-11" db="EMBL/GenBank/DDBJ databases">
        <authorList>
            <person name="Otto D Thomas"/>
            <person name="Naeem Raeece"/>
        </authorList>
    </citation>
    <scope>NUCLEOTIDE SEQUENCE</scope>
</reference>
<dbReference type="Gene3D" id="1.10.10.10">
    <property type="entry name" value="Winged helix-like DNA-binding domain superfamily/Winged helix DNA-binding domain"/>
    <property type="match status" value="1"/>
</dbReference>
<dbReference type="SUPFAM" id="SSF74788">
    <property type="entry name" value="Cullin repeat-like"/>
    <property type="match status" value="1"/>
</dbReference>
<dbReference type="SMART" id="SM00182">
    <property type="entry name" value="CULLIN"/>
    <property type="match status" value="1"/>
</dbReference>
<sequence>MSAAEICQGLFHTAPELRGQIDPEKLADLDIDQGLKVIQDANVQPLLDYLLEGEFRRTNVTFMNGYMIIVHFGDQQAHSNRLYQFYTETIQGYCKSIVEGIQELRGRPLLEAIAAQWEKITILVYWMQRLFTYLDRYFTRNNNENPDLFQCGLLQFQRTVYDPLKLFVKEATIDEINKERDGESVDRKMLRRIIEMYCTVGDREVKIVKVKTATEEQLLWQSTQKGLYKTDFEESFLEASGHYYERASTLWLSQMTCPEFLRETDKRLHDEEDRLNTYLDKSTGDPLRKKCQKELIAKRATLLTEMDTGALHMFENKQLDNLSLMFVLFKKEPETLENITAVMKPYMMSRVDAIVSDKQKQDNPDDYVEGLLDLKTELDGMVQRCFPSESIFEKARNTALEEVLNRDSRCAKFLALFCDQQLRKGLKGKTDSDVTSFVARVVSLFLHLKDKDIFLECYKERLSKRLLQKQSVSKDAEDNMINRLRVEVGQQSVQKILAMFKDMEVSEKLQEDFGRSDWVNHLPDRGLLEVKVLQSNSWPVQMESGIKPGPTLESVMEVYNKFYTKSFNGRKLQWMLNMGTAEVSGSQSCFPKGPSTGYIFVVSTFQAMLLLLFNTSPTLPVEQLIRETGIPEAEGKRQLISMASGSQKILKKDTPGKDADMTTNFSINTEFQSAMGKKRVNVALIKKEDPARDTKPGASSEVHMERKHVIDAIVVRIMKSRKQLQHNALLDEVFRQCQLFKPQPSAIKAQIEHLIDREFLRRDPDNRNMYIYMP</sequence>
<dbReference type="SUPFAM" id="SSF46785">
    <property type="entry name" value="Winged helix' DNA-binding domain"/>
    <property type="match status" value="1"/>
</dbReference>
<evidence type="ECO:0000256" key="1">
    <source>
        <dbReference type="ARBA" id="ARBA00006019"/>
    </source>
</evidence>
<dbReference type="InterPro" id="IPR016158">
    <property type="entry name" value="Cullin_homology"/>
</dbReference>
<keyword evidence="2" id="KW-1017">Isopeptide bond</keyword>
<dbReference type="InterPro" id="IPR036390">
    <property type="entry name" value="WH_DNA-bd_sf"/>
</dbReference>
<dbReference type="PhylomeDB" id="A0A0G4IB85"/>
<organism evidence="7">
    <name type="scientific">Chromera velia CCMP2878</name>
    <dbReference type="NCBI Taxonomy" id="1169474"/>
    <lineage>
        <taxon>Eukaryota</taxon>
        <taxon>Sar</taxon>
        <taxon>Alveolata</taxon>
        <taxon>Colpodellida</taxon>
        <taxon>Chromeraceae</taxon>
        <taxon>Chromera</taxon>
    </lineage>
</organism>
<dbReference type="PROSITE" id="PS50069">
    <property type="entry name" value="CULLIN_2"/>
    <property type="match status" value="1"/>
</dbReference>
<dbReference type="SMART" id="SM00884">
    <property type="entry name" value="Cullin_Nedd8"/>
    <property type="match status" value="1"/>
</dbReference>
<evidence type="ECO:0000256" key="2">
    <source>
        <dbReference type="ARBA" id="ARBA00022499"/>
    </source>
</evidence>